<feature type="domain" description="ATPase BadF/BadG/BcrA/BcrD type" evidence="1">
    <location>
        <begin position="6"/>
        <end position="294"/>
    </location>
</feature>
<organism evidence="2 3">
    <name type="scientific">Anaerococcus lactolyticus S7-1-13</name>
    <dbReference type="NCBI Taxonomy" id="1284686"/>
    <lineage>
        <taxon>Bacteria</taxon>
        <taxon>Bacillati</taxon>
        <taxon>Bacillota</taxon>
        <taxon>Tissierellia</taxon>
        <taxon>Tissierellales</taxon>
        <taxon>Peptoniphilaceae</taxon>
        <taxon>Anaerococcus</taxon>
    </lineage>
</organism>
<protein>
    <submittedName>
        <fullName evidence="2">N-acetylglucosamine kinase</fullName>
    </submittedName>
</protein>
<dbReference type="GO" id="GO:0016301">
    <property type="term" value="F:kinase activity"/>
    <property type="evidence" value="ECO:0007669"/>
    <property type="project" value="UniProtKB-KW"/>
</dbReference>
<dbReference type="AlphaFoldDB" id="A0A095WZN2"/>
<name>A0A095WZN2_9FIRM</name>
<gene>
    <name evidence="2" type="ORF">HMPREF1630_08255</name>
</gene>
<dbReference type="Pfam" id="PF01869">
    <property type="entry name" value="BcrAD_BadFG"/>
    <property type="match status" value="1"/>
</dbReference>
<dbReference type="InterPro" id="IPR002731">
    <property type="entry name" value="ATPase_BadF"/>
</dbReference>
<evidence type="ECO:0000259" key="1">
    <source>
        <dbReference type="Pfam" id="PF01869"/>
    </source>
</evidence>
<evidence type="ECO:0000313" key="3">
    <source>
        <dbReference type="Proteomes" id="UP000029579"/>
    </source>
</evidence>
<dbReference type="SUPFAM" id="SSF53067">
    <property type="entry name" value="Actin-like ATPase domain"/>
    <property type="match status" value="2"/>
</dbReference>
<dbReference type="Gene3D" id="3.30.420.40">
    <property type="match status" value="2"/>
</dbReference>
<dbReference type="CDD" id="cd24007">
    <property type="entry name" value="ASKHA_NBD_eukNAGK-like"/>
    <property type="match status" value="1"/>
</dbReference>
<evidence type="ECO:0000313" key="2">
    <source>
        <dbReference type="EMBL" id="KGF03260.1"/>
    </source>
</evidence>
<dbReference type="InterPro" id="IPR043129">
    <property type="entry name" value="ATPase_NBD"/>
</dbReference>
<dbReference type="RefSeq" id="WP_037328615.1">
    <property type="nucleotide sequence ID" value="NZ_JRMW01000041.1"/>
</dbReference>
<dbReference type="Proteomes" id="UP000029579">
    <property type="component" value="Unassembled WGS sequence"/>
</dbReference>
<dbReference type="PANTHER" id="PTHR43190:SF3">
    <property type="entry name" value="N-ACETYL-D-GLUCOSAMINE KINASE"/>
    <property type="match status" value="1"/>
</dbReference>
<comment type="caution">
    <text evidence="2">The sequence shown here is derived from an EMBL/GenBank/DDBJ whole genome shotgun (WGS) entry which is preliminary data.</text>
</comment>
<dbReference type="OrthoDB" id="9772633at2"/>
<reference evidence="2 3" key="1">
    <citation type="submission" date="2014-07" db="EMBL/GenBank/DDBJ databases">
        <authorList>
            <person name="McCorrison J."/>
            <person name="Sanka R."/>
            <person name="Torralba M."/>
            <person name="Gillis M."/>
            <person name="Haft D.H."/>
            <person name="Methe B."/>
            <person name="Sutton G."/>
            <person name="Nelson K.E."/>
        </authorList>
    </citation>
    <scope>NUCLEOTIDE SEQUENCE [LARGE SCALE GENOMIC DNA]</scope>
    <source>
        <strain evidence="2 3">S7-1-13</strain>
    </source>
</reference>
<keyword evidence="2" id="KW-0418">Kinase</keyword>
<accession>A0A095WZN2</accession>
<dbReference type="PANTHER" id="PTHR43190">
    <property type="entry name" value="N-ACETYL-D-GLUCOSAMINE KINASE"/>
    <property type="match status" value="1"/>
</dbReference>
<dbReference type="InterPro" id="IPR052519">
    <property type="entry name" value="Euk-type_GlcNAc_Kinase"/>
</dbReference>
<keyword evidence="2" id="KW-0808">Transferase</keyword>
<proteinExistence type="predicted"/>
<sequence length="309" mass="34204">MKEIYLGVDGGGTKTSYFLEKNGEKFEVIGKTLHLKQISREDFIKRFNLAIKSLCEKADINVTDITYSFIALPGFGQFPEDEDFILTNLRKSLMTDDFSVDNDCVNGWAGSLNAQPGINLVLGTGSIGFGIDDEGNKLSCGGWGYFVGDEGSGYYLGKKIINIFSKMSDGRYEKTLIYDKVKEKLKLEDDYDIITKSVNMSRDEIASLSTILGEAIENKDKYAMALLDDLANEASLIINTMACKMHFKDKVIVSYSGGIFNLGNILIKAIQDKLNENVIIVSPYAGPSEGALILAKNFYKFGKNHYING</sequence>
<dbReference type="EMBL" id="JRMW01000041">
    <property type="protein sequence ID" value="KGF03260.1"/>
    <property type="molecule type" value="Genomic_DNA"/>
</dbReference>
<dbReference type="eggNOG" id="COG2971">
    <property type="taxonomic scope" value="Bacteria"/>
</dbReference>